<keyword evidence="2" id="KW-0732">Signal</keyword>
<feature type="signal peptide" evidence="2">
    <location>
        <begin position="1"/>
        <end position="20"/>
    </location>
</feature>
<protein>
    <recommendedName>
        <fullName evidence="5">DUF3575 domain-containing protein</fullName>
    </recommendedName>
</protein>
<dbReference type="Proteomes" id="UP000014207">
    <property type="component" value="Unassembled WGS sequence"/>
</dbReference>
<proteinExistence type="predicted"/>
<dbReference type="InterPro" id="IPR021958">
    <property type="entry name" value="DUF3575"/>
</dbReference>
<evidence type="ECO:0008006" key="5">
    <source>
        <dbReference type="Google" id="ProtNLM"/>
    </source>
</evidence>
<reference evidence="3 4" key="1">
    <citation type="submission" date="2013-04" db="EMBL/GenBank/DDBJ databases">
        <title>The Genome Sequence of Bacteroides thetaiotaomicron dnLKV9.</title>
        <authorList>
            <consortium name="The Broad Institute Genomics Platform"/>
            <consortium name="The Broad Institute Genome Sequencing Center for Infectious Disease"/>
            <person name="Earl A."/>
            <person name="Xavier R."/>
            <person name="Kuhn K."/>
            <person name="Stappenbeck T."/>
            <person name="Walker B."/>
            <person name="Young S."/>
            <person name="Zeng Q."/>
            <person name="Gargeya S."/>
            <person name="Fitzgerald M."/>
            <person name="Haas B."/>
            <person name="Abouelleil A."/>
            <person name="Allen A.W."/>
            <person name="Alvarado L."/>
            <person name="Arachchi H.M."/>
            <person name="Berlin A.M."/>
            <person name="Chapman S.B."/>
            <person name="Gainer-Dewar J."/>
            <person name="Goldberg J."/>
            <person name="Griggs A."/>
            <person name="Gujja S."/>
            <person name="Hansen M."/>
            <person name="Howarth C."/>
            <person name="Imamovic A."/>
            <person name="Ireland A."/>
            <person name="Larimer J."/>
            <person name="McCowan C."/>
            <person name="Murphy C."/>
            <person name="Pearson M."/>
            <person name="Poon T.W."/>
            <person name="Priest M."/>
            <person name="Roberts A."/>
            <person name="Saif S."/>
            <person name="Shea T."/>
            <person name="Sisk P."/>
            <person name="Sykes S."/>
            <person name="Wortman J."/>
            <person name="Nusbaum C."/>
            <person name="Birren B."/>
        </authorList>
    </citation>
    <scope>NUCLEOTIDE SEQUENCE [LARGE SCALE GENOMIC DNA]</scope>
    <source>
        <strain evidence="4">dnLKV9</strain>
    </source>
</reference>
<evidence type="ECO:0000256" key="2">
    <source>
        <dbReference type="SAM" id="SignalP"/>
    </source>
</evidence>
<evidence type="ECO:0000256" key="1">
    <source>
        <dbReference type="SAM" id="Coils"/>
    </source>
</evidence>
<dbReference type="Pfam" id="PF12099">
    <property type="entry name" value="DUF3575"/>
    <property type="match status" value="1"/>
</dbReference>
<dbReference type="HOGENOM" id="CLU_035792_1_0_10"/>
<accession>R9H5K1</accession>
<feature type="chain" id="PRO_5004472659" description="DUF3575 domain-containing protein" evidence="2">
    <location>
        <begin position="21"/>
        <end position="567"/>
    </location>
</feature>
<gene>
    <name evidence="3" type="ORF">C799_03186</name>
</gene>
<dbReference type="EMBL" id="ASSM01000010">
    <property type="protein sequence ID" value="EOR99306.1"/>
    <property type="molecule type" value="Genomic_DNA"/>
</dbReference>
<sequence>MRKVLVTLMVMILALESASGQEFSCADTLSSRIYFRTGRSELEPSYRNNATSLSDAVGLLRKLKGDTAIVFRQLRLESGASPEGSSKINDRLSLDRGTVIRNYFIREVPLADSLVSLNSQGVDWDGLIRLVTSSQMPYKEEVLNILHNTPEWAFKNKKVVDSRKRQLGVLRGGKAWNYMLRHFFPELRGSSVSVVCEYDTIPDHSVSITQATDFSFKANVSADKALEAAARAEHEAGIAVAAAAEAVSAAKETFVEGKKITQEQADVIRAAATRASEAAKRAQSAADAAIEAADEAFAEAAEARRNAEEVLAAIGDVPADHVARVNAEAVVAKTQAQADEAVERARAAAEKAKRAAAEAAEAAAMARETSVEAEERVRKPFQMAVKSNLLYDVALVPNIGAEFYLGRGWTIGASWMHAWWKNDRANNYWRIYGGELDVRKYLGKRARQKTFMGHHLGLYLQALTYDVELGGKGYMGGKPGGKLLDKATYGVGIEYGYSLPVARRLNLDFGIGVGYLTGEYRVYNPADTHYVWEQTKQRHWFGPTKAEVSLVWLIGRGNYNEKKGGKQ</sequence>
<dbReference type="PATRIC" id="fig|1235785.3.peg.3214"/>
<feature type="coiled-coil region" evidence="1">
    <location>
        <begin position="286"/>
        <end position="369"/>
    </location>
</feature>
<keyword evidence="1" id="KW-0175">Coiled coil</keyword>
<comment type="caution">
    <text evidence="3">The sequence shown here is derived from an EMBL/GenBank/DDBJ whole genome shotgun (WGS) entry which is preliminary data.</text>
</comment>
<dbReference type="RefSeq" id="WP_016268892.1">
    <property type="nucleotide sequence ID" value="NZ_KE159460.1"/>
</dbReference>
<dbReference type="Gene3D" id="3.30.1330.60">
    <property type="entry name" value="OmpA-like domain"/>
    <property type="match status" value="1"/>
</dbReference>
<dbReference type="InterPro" id="IPR036737">
    <property type="entry name" value="OmpA-like_sf"/>
</dbReference>
<organism evidence="3 4">
    <name type="scientific">Bacteroides thetaiotaomicron dnLKV9</name>
    <dbReference type="NCBI Taxonomy" id="1235785"/>
    <lineage>
        <taxon>Bacteria</taxon>
        <taxon>Pseudomonadati</taxon>
        <taxon>Bacteroidota</taxon>
        <taxon>Bacteroidia</taxon>
        <taxon>Bacteroidales</taxon>
        <taxon>Bacteroidaceae</taxon>
        <taxon>Bacteroides</taxon>
    </lineage>
</organism>
<dbReference type="AlphaFoldDB" id="R9H5K1"/>
<dbReference type="SUPFAM" id="SSF103088">
    <property type="entry name" value="OmpA-like"/>
    <property type="match status" value="1"/>
</dbReference>
<name>R9H5K1_BACT4</name>
<evidence type="ECO:0000313" key="4">
    <source>
        <dbReference type="Proteomes" id="UP000014207"/>
    </source>
</evidence>
<evidence type="ECO:0000313" key="3">
    <source>
        <dbReference type="EMBL" id="EOR99306.1"/>
    </source>
</evidence>